<comment type="subcellular location">
    <subcellularLocation>
        <location evidence="1">Periplasm</location>
    </subcellularLocation>
</comment>
<reference evidence="6" key="1">
    <citation type="journal article" date="2019" name="Int. J. Syst. Evol. Microbiol.">
        <title>The Global Catalogue of Microorganisms (GCM) 10K type strain sequencing project: providing services to taxonomists for standard genome sequencing and annotation.</title>
        <authorList>
            <consortium name="The Broad Institute Genomics Platform"/>
            <consortium name="The Broad Institute Genome Sequencing Center for Infectious Disease"/>
            <person name="Wu L."/>
            <person name="Ma J."/>
        </authorList>
    </citation>
    <scope>NUCLEOTIDE SEQUENCE [LARGE SCALE GENOMIC DNA]</scope>
    <source>
        <strain evidence="6">CCUG 60524</strain>
    </source>
</reference>
<dbReference type="PANTHER" id="PTHR33376">
    <property type="match status" value="1"/>
</dbReference>
<keyword evidence="3" id="KW-0574">Periplasm</keyword>
<dbReference type="Pfam" id="PF03480">
    <property type="entry name" value="DctP"/>
    <property type="match status" value="1"/>
</dbReference>
<evidence type="ECO:0000313" key="6">
    <source>
        <dbReference type="Proteomes" id="UP001597108"/>
    </source>
</evidence>
<dbReference type="EMBL" id="JBHTJT010000008">
    <property type="protein sequence ID" value="MFD0979442.1"/>
    <property type="molecule type" value="Genomic_DNA"/>
</dbReference>
<keyword evidence="2 4" id="KW-0732">Signal</keyword>
<dbReference type="RefSeq" id="WP_386073780.1">
    <property type="nucleotide sequence ID" value="NZ_JBHTJT010000008.1"/>
</dbReference>
<evidence type="ECO:0000256" key="1">
    <source>
        <dbReference type="ARBA" id="ARBA00004418"/>
    </source>
</evidence>
<organism evidence="5 6">
    <name type="scientific">Tropicimonas aquimaris</name>
    <dbReference type="NCBI Taxonomy" id="914152"/>
    <lineage>
        <taxon>Bacteria</taxon>
        <taxon>Pseudomonadati</taxon>
        <taxon>Pseudomonadota</taxon>
        <taxon>Alphaproteobacteria</taxon>
        <taxon>Rhodobacterales</taxon>
        <taxon>Roseobacteraceae</taxon>
        <taxon>Tropicimonas</taxon>
    </lineage>
</organism>
<feature type="signal peptide" evidence="4">
    <location>
        <begin position="1"/>
        <end position="21"/>
    </location>
</feature>
<keyword evidence="6" id="KW-1185">Reference proteome</keyword>
<evidence type="ECO:0000313" key="5">
    <source>
        <dbReference type="EMBL" id="MFD0979442.1"/>
    </source>
</evidence>
<dbReference type="InterPro" id="IPR018389">
    <property type="entry name" value="DctP_fam"/>
</dbReference>
<dbReference type="PANTHER" id="PTHR33376:SF15">
    <property type="entry name" value="BLL6794 PROTEIN"/>
    <property type="match status" value="1"/>
</dbReference>
<name>A0ABW3IPB3_9RHOB</name>
<dbReference type="Gene3D" id="3.40.190.170">
    <property type="entry name" value="Bacterial extracellular solute-binding protein, family 7"/>
    <property type="match status" value="1"/>
</dbReference>
<evidence type="ECO:0000256" key="3">
    <source>
        <dbReference type="ARBA" id="ARBA00022764"/>
    </source>
</evidence>
<sequence>MNKTLIVATLALTLGTTAADAKTRLLVNCFWPSSHFACSEVLPAWIDEVERVTEGRVTGIIPPKSVAPPPDQVAAVQKGIADVSVMFNGFFGESVTGPLVAMQPFVGSNSAEAMSRALWRTNREFFADEIDTVHLLSQFVISPAELYSQTDTPINSIEDLAGLKMWVLPGPLAEIAKKLGSGVVSSPAVSSNEIISRGVVDGHLGLDPQAVQAFQLMPYTKSTTAFSTPIYSTSFSVFVNSDKWAELSPEDQEAIMSVSGEALATAFGARWDKAAAAAVAAYPEAGIEVVEADPAFEAALTEAAAFVTEGWLKAAADAGMDGQGVLDFYTSQLAQ</sequence>
<dbReference type="Proteomes" id="UP001597108">
    <property type="component" value="Unassembled WGS sequence"/>
</dbReference>
<dbReference type="InterPro" id="IPR038404">
    <property type="entry name" value="TRAP_DctP_sf"/>
</dbReference>
<proteinExistence type="predicted"/>
<comment type="caution">
    <text evidence="5">The sequence shown here is derived from an EMBL/GenBank/DDBJ whole genome shotgun (WGS) entry which is preliminary data.</text>
</comment>
<feature type="chain" id="PRO_5045261041" evidence="4">
    <location>
        <begin position="22"/>
        <end position="335"/>
    </location>
</feature>
<evidence type="ECO:0000256" key="2">
    <source>
        <dbReference type="ARBA" id="ARBA00022729"/>
    </source>
</evidence>
<evidence type="ECO:0000256" key="4">
    <source>
        <dbReference type="SAM" id="SignalP"/>
    </source>
</evidence>
<accession>A0ABW3IPB3</accession>
<gene>
    <name evidence="5" type="ORF">ACFQ2S_07205</name>
</gene>
<protein>
    <submittedName>
        <fullName evidence="5">Uncharacterized protein</fullName>
    </submittedName>
</protein>